<dbReference type="SUPFAM" id="SSF51905">
    <property type="entry name" value="FAD/NAD(P)-binding domain"/>
    <property type="match status" value="1"/>
</dbReference>
<dbReference type="PANTHER" id="PTHR43476">
    <property type="entry name" value="3-(3-HYDROXY-PHENYL)PROPIONATE/3-HYDROXYCINNAMIC ACID HYDROXYLASE"/>
    <property type="match status" value="1"/>
</dbReference>
<name>A0ABV8PZS9_9MICO</name>
<dbReference type="InterPro" id="IPR002938">
    <property type="entry name" value="FAD-bd"/>
</dbReference>
<keyword evidence="1" id="KW-0560">Oxidoreductase</keyword>
<dbReference type="Proteomes" id="UP001595900">
    <property type="component" value="Unassembled WGS sequence"/>
</dbReference>
<keyword evidence="4" id="KW-1185">Reference proteome</keyword>
<dbReference type="Gene3D" id="3.50.50.60">
    <property type="entry name" value="FAD/NAD(P)-binding domain"/>
    <property type="match status" value="1"/>
</dbReference>
<reference evidence="4" key="1">
    <citation type="journal article" date="2019" name="Int. J. Syst. Evol. Microbiol.">
        <title>The Global Catalogue of Microorganisms (GCM) 10K type strain sequencing project: providing services to taxonomists for standard genome sequencing and annotation.</title>
        <authorList>
            <consortium name="The Broad Institute Genomics Platform"/>
            <consortium name="The Broad Institute Genome Sequencing Center for Infectious Disease"/>
            <person name="Wu L."/>
            <person name="Ma J."/>
        </authorList>
    </citation>
    <scope>NUCLEOTIDE SEQUENCE [LARGE SCALE GENOMIC DNA]</scope>
    <source>
        <strain evidence="4">CGMCC 1.10363</strain>
    </source>
</reference>
<protein>
    <submittedName>
        <fullName evidence="3">FAD-dependent oxidoreductase</fullName>
    </submittedName>
</protein>
<evidence type="ECO:0000313" key="3">
    <source>
        <dbReference type="EMBL" id="MFC4241751.1"/>
    </source>
</evidence>
<dbReference type="InterPro" id="IPR050631">
    <property type="entry name" value="PheA/TfdB_FAD_monoxygenase"/>
</dbReference>
<dbReference type="Gene3D" id="3.30.70.2450">
    <property type="match status" value="1"/>
</dbReference>
<sequence length="385" mass="40299">MADVAIVGGGPVGMVAALELIARGISVTVLERRSEPRDSSRSIGIHPPALDVLDGLGCADAVIDAGVRVREGEVRCGGAVLGMLSFRSASPRHPYVLSVPQHVTERMLRATLAARAPEALLTGCEVTGCEQTATGVRLETSRGPVEAGWAIGADGPRSIMRTLGGFAVGRRAYPDRYVMADAPDRSGLGERAVLYLESDGVVESFPLPGGRRRWVLHRGADRAALDASELADTVRRRTGVAVDGGTIGDVSSFGVGHVWARAAVRGRIALVGDAAHEISPIGGQGMTLGWLDASELAAALAQVIGGGPRDALAAYAARAAKRERMTARQAFFNTAMGRPRHGRMLAARNVIVRAMAGPRFERRIAAAFTMAAPAAVTARGYRGST</sequence>
<organism evidence="3 4">
    <name type="scientific">Gryllotalpicola reticulitermitis</name>
    <dbReference type="NCBI Taxonomy" id="1184153"/>
    <lineage>
        <taxon>Bacteria</taxon>
        <taxon>Bacillati</taxon>
        <taxon>Actinomycetota</taxon>
        <taxon>Actinomycetes</taxon>
        <taxon>Micrococcales</taxon>
        <taxon>Microbacteriaceae</taxon>
        <taxon>Gryllotalpicola</taxon>
    </lineage>
</organism>
<feature type="domain" description="FAD-binding" evidence="2">
    <location>
        <begin position="2"/>
        <end position="326"/>
    </location>
</feature>
<proteinExistence type="predicted"/>
<dbReference type="RefSeq" id="WP_390226489.1">
    <property type="nucleotide sequence ID" value="NZ_JBHSCN010000001.1"/>
</dbReference>
<evidence type="ECO:0000256" key="1">
    <source>
        <dbReference type="ARBA" id="ARBA00023002"/>
    </source>
</evidence>
<dbReference type="InterPro" id="IPR036188">
    <property type="entry name" value="FAD/NAD-bd_sf"/>
</dbReference>
<evidence type="ECO:0000259" key="2">
    <source>
        <dbReference type="Pfam" id="PF01494"/>
    </source>
</evidence>
<dbReference type="PRINTS" id="PR00420">
    <property type="entry name" value="RNGMNOXGNASE"/>
</dbReference>
<dbReference type="EMBL" id="JBHSCN010000001">
    <property type="protein sequence ID" value="MFC4241751.1"/>
    <property type="molecule type" value="Genomic_DNA"/>
</dbReference>
<evidence type="ECO:0000313" key="4">
    <source>
        <dbReference type="Proteomes" id="UP001595900"/>
    </source>
</evidence>
<dbReference type="Pfam" id="PF01494">
    <property type="entry name" value="FAD_binding_3"/>
    <property type="match status" value="1"/>
</dbReference>
<comment type="caution">
    <text evidence="3">The sequence shown here is derived from an EMBL/GenBank/DDBJ whole genome shotgun (WGS) entry which is preliminary data.</text>
</comment>
<dbReference type="PANTHER" id="PTHR43476:SF3">
    <property type="entry name" value="FAD-BINDING MONOOXYGENASE"/>
    <property type="match status" value="1"/>
</dbReference>
<accession>A0ABV8PZS9</accession>
<gene>
    <name evidence="3" type="ORF">ACFOYW_00070</name>
</gene>